<evidence type="ECO:0000313" key="2">
    <source>
        <dbReference type="Proteomes" id="UP000007360"/>
    </source>
</evidence>
<dbReference type="AlphaFoldDB" id="K2RVZ9"/>
<dbReference type="PATRIC" id="fig|1204725.3.peg.305"/>
<comment type="caution">
    <text evidence="1">The sequence shown here is derived from an EMBL/GenBank/DDBJ whole genome shotgun (WGS) entry which is preliminary data.</text>
</comment>
<protein>
    <submittedName>
        <fullName evidence="1">Uncharacterized protein</fullName>
    </submittedName>
</protein>
<dbReference type="EMBL" id="AMPO01000001">
    <property type="protein sequence ID" value="EKF86925.1"/>
    <property type="molecule type" value="Genomic_DNA"/>
</dbReference>
<name>K2RVZ9_METFP</name>
<reference evidence="1 2" key="1">
    <citation type="journal article" date="2012" name="J. Bacteriol.">
        <title>Draft genome sequence of Methanobacterium formicicum DSM 3637, an archaebacterium isolated from the methane producer amoeba Pelomyxa palustris.</title>
        <authorList>
            <person name="Gutierrez G."/>
        </authorList>
    </citation>
    <scope>NUCLEOTIDE SEQUENCE [LARGE SCALE GENOMIC DNA]</scope>
    <source>
        <strain evidence="2">DSM 3637 / PP1</strain>
    </source>
</reference>
<gene>
    <name evidence="1" type="ORF">A994_01525</name>
</gene>
<dbReference type="Proteomes" id="UP000007360">
    <property type="component" value="Unassembled WGS sequence"/>
</dbReference>
<evidence type="ECO:0000313" key="1">
    <source>
        <dbReference type="EMBL" id="EKF86925.1"/>
    </source>
</evidence>
<keyword evidence="2" id="KW-1185">Reference proteome</keyword>
<organism evidence="1 2">
    <name type="scientific">Methanobacterium formicicum (strain DSM 3637 / PP1)</name>
    <dbReference type="NCBI Taxonomy" id="1204725"/>
    <lineage>
        <taxon>Archaea</taxon>
        <taxon>Methanobacteriati</taxon>
        <taxon>Methanobacteriota</taxon>
        <taxon>Methanomada group</taxon>
        <taxon>Methanobacteria</taxon>
        <taxon>Methanobacteriales</taxon>
        <taxon>Methanobacteriaceae</taxon>
        <taxon>Methanobacterium</taxon>
    </lineage>
</organism>
<accession>K2RVZ9</accession>
<dbReference type="OrthoDB" id="67950at2157"/>
<proteinExistence type="predicted"/>
<sequence>MVGAEDNYQDHDLTTMYHEFIQEFNHINGVFDILNEFMQLWEENIWESLFNLHCQWKNPLELQGNLKSAPEKLILVLAINNGIQPNKRYENYSDAVYANSALFTVDYDSFQYLHIFLEKLYTFYLGRDLVVDDLWALHKSDLSERILGGLDLFNLFSGNLFLGDKFFQDIKNVTWGEDSIIFFKKFHNLFFTFLFEDQGESETTYNLELEKILVLLAHSGAVLSDNQKIDYKCVLRAYKTLFKIIKTDITSLSDKRYYAGFLLCEDCNELYPLLEDEAPFDFSSCSCGGELEYLSSVDGNQFKK</sequence>
<dbReference type="RefSeq" id="WP_004029498.1">
    <property type="nucleotide sequence ID" value="NZ_AMPO01000001.1"/>
</dbReference>